<keyword evidence="1" id="KW-0732">Signal</keyword>
<dbReference type="OrthoDB" id="1098697at2"/>
<proteinExistence type="predicted"/>
<dbReference type="Pfam" id="PF11644">
    <property type="entry name" value="DUF3256"/>
    <property type="match status" value="1"/>
</dbReference>
<dbReference type="RefSeq" id="WP_073402983.1">
    <property type="nucleotide sequence ID" value="NZ_FQTV01000014.1"/>
</dbReference>
<reference evidence="2 3" key="1">
    <citation type="submission" date="2016-11" db="EMBL/GenBank/DDBJ databases">
        <authorList>
            <person name="Jaros S."/>
            <person name="Januszkiewicz K."/>
            <person name="Wedrychowicz H."/>
        </authorList>
    </citation>
    <scope>NUCLEOTIDE SEQUENCE [LARGE SCALE GENOMIC DNA]</scope>
    <source>
        <strain evidence="2 3">DSM 26991</strain>
    </source>
</reference>
<dbReference type="Proteomes" id="UP000184509">
    <property type="component" value="Unassembled WGS sequence"/>
</dbReference>
<dbReference type="AlphaFoldDB" id="A0A1M5END7"/>
<dbReference type="SUPFAM" id="SSF160925">
    <property type="entry name" value="PG1388-like"/>
    <property type="match status" value="1"/>
</dbReference>
<accession>A0A1M5END7</accession>
<name>A0A1M5END7_9BACE</name>
<evidence type="ECO:0000256" key="1">
    <source>
        <dbReference type="SAM" id="SignalP"/>
    </source>
</evidence>
<organism evidence="2 3">
    <name type="scientific">Bacteroides luti</name>
    <dbReference type="NCBI Taxonomy" id="1297750"/>
    <lineage>
        <taxon>Bacteria</taxon>
        <taxon>Pseudomonadati</taxon>
        <taxon>Bacteroidota</taxon>
        <taxon>Bacteroidia</taxon>
        <taxon>Bacteroidales</taxon>
        <taxon>Bacteroidaceae</taxon>
        <taxon>Bacteroides</taxon>
    </lineage>
</organism>
<evidence type="ECO:0000313" key="3">
    <source>
        <dbReference type="Proteomes" id="UP000184509"/>
    </source>
</evidence>
<dbReference type="EMBL" id="FQTV01000014">
    <property type="protein sequence ID" value="SHF80696.1"/>
    <property type="molecule type" value="Genomic_DNA"/>
</dbReference>
<feature type="chain" id="PRO_5012138188" description="DUF3256 family protein" evidence="1">
    <location>
        <begin position="20"/>
        <end position="212"/>
    </location>
</feature>
<feature type="signal peptide" evidence="1">
    <location>
        <begin position="1"/>
        <end position="19"/>
    </location>
</feature>
<dbReference type="InterPro" id="IPR021670">
    <property type="entry name" value="DUF3256"/>
</dbReference>
<protein>
    <recommendedName>
        <fullName evidence="4">DUF3256 family protein</fullName>
    </recommendedName>
</protein>
<gene>
    <name evidence="2" type="ORF">SAMN05444405_11428</name>
</gene>
<evidence type="ECO:0000313" key="2">
    <source>
        <dbReference type="EMBL" id="SHF80696.1"/>
    </source>
</evidence>
<dbReference type="STRING" id="1297750.SAMN05444405_11428"/>
<evidence type="ECO:0008006" key="4">
    <source>
        <dbReference type="Google" id="ProtNLM"/>
    </source>
</evidence>
<keyword evidence="3" id="KW-1185">Reference proteome</keyword>
<sequence length="212" mass="24236">MKKIILLCFLMASVISLHAQDAKSVFINMPDSLSPLLTKVNREDFADFLESNMKAQVKNKMDKMSEMKTLTKDYVYLQTTPQSSFQMKLLQLNDTTKIICVVNTVCGPACDSRILFYTTAWKELPVKDYIELPKMEQFFITPDSTQLEAFNNARAALDFYLLKSDLSKDSSDITFTFASSEYLDETAAKDLASFVKKALVYVWKEGRFTLKM</sequence>